<dbReference type="InterPro" id="IPR013154">
    <property type="entry name" value="ADH-like_N"/>
</dbReference>
<dbReference type="InterPro" id="IPR020843">
    <property type="entry name" value="ER"/>
</dbReference>
<evidence type="ECO:0000313" key="5">
    <source>
        <dbReference type="Proteomes" id="UP001152646"/>
    </source>
</evidence>
<dbReference type="OrthoDB" id="48317at2759"/>
<evidence type="ECO:0000256" key="2">
    <source>
        <dbReference type="ARBA" id="ARBA00023002"/>
    </source>
</evidence>
<dbReference type="PANTHER" id="PTHR45348">
    <property type="entry name" value="HYPOTHETICAL OXIDOREDUCTASE (EUROFUNG)"/>
    <property type="match status" value="1"/>
</dbReference>
<comment type="caution">
    <text evidence="4">The sequence shown here is derived from an EMBL/GenBank/DDBJ whole genome shotgun (WGS) entry which is preliminary data.</text>
</comment>
<evidence type="ECO:0000313" key="4">
    <source>
        <dbReference type="EMBL" id="CAG8379533.1"/>
    </source>
</evidence>
<dbReference type="InterPro" id="IPR047122">
    <property type="entry name" value="Trans-enoyl_RdTase-like"/>
</dbReference>
<dbReference type="Proteomes" id="UP001152646">
    <property type="component" value="Unassembled WGS sequence"/>
</dbReference>
<dbReference type="Gene3D" id="3.90.180.10">
    <property type="entry name" value="Medium-chain alcohol dehydrogenases, catalytic domain"/>
    <property type="match status" value="1"/>
</dbReference>
<dbReference type="Gene3D" id="3.40.50.720">
    <property type="entry name" value="NAD(P)-binding Rossmann-like Domain"/>
    <property type="match status" value="1"/>
</dbReference>
<name>A0A9W4JAV3_9EURO</name>
<dbReference type="AlphaFoldDB" id="A0A9W4JAV3"/>
<gene>
    <name evidence="4" type="ORF">PSALAMII_LOCUS5862</name>
</gene>
<dbReference type="SUPFAM" id="SSF50129">
    <property type="entry name" value="GroES-like"/>
    <property type="match status" value="1"/>
</dbReference>
<dbReference type="SMART" id="SM00829">
    <property type="entry name" value="PKS_ER"/>
    <property type="match status" value="1"/>
</dbReference>
<sequence>MTQIMNQLINITAKLFPHPVTIYLMAPANQAAWFPGPDKSRLEVKPAPYTSPDAGQMVVKSGAVAVNPIDWAKQFVGYKKWKWMTNPWILGEDVAGEIVEIGEGVTRFKVGDRVISHAVGFYVFGNRPEEGTFQLYTIVRENMTAPIPDSLSFERACVIPLACSAASCALYQKTYLELPYPTFPPAPLNGQYILITGGATSVGCNAIQLARASGYNVVTTCSPKNFPLVKGLGALYAFDYNSPGLEEDIVAVLRDVEVVGAFAIGPGSVELSIEVLSQLGDSCQKIVAKASFPWPKDDPKNDDEYWEYMKWVDGWNDKISELENQHGIQTRFVEGAELGRNELGKIIYENFLPGALAGGGYTAAPEPQVIGNGLEYIQEALDVHKNGVSARKVVVSL</sequence>
<evidence type="ECO:0000256" key="1">
    <source>
        <dbReference type="ARBA" id="ARBA00008072"/>
    </source>
</evidence>
<dbReference type="SUPFAM" id="SSF51735">
    <property type="entry name" value="NAD(P)-binding Rossmann-fold domains"/>
    <property type="match status" value="1"/>
</dbReference>
<organism evidence="4 5">
    <name type="scientific">Penicillium salamii</name>
    <dbReference type="NCBI Taxonomy" id="1612424"/>
    <lineage>
        <taxon>Eukaryota</taxon>
        <taxon>Fungi</taxon>
        <taxon>Dikarya</taxon>
        <taxon>Ascomycota</taxon>
        <taxon>Pezizomycotina</taxon>
        <taxon>Eurotiomycetes</taxon>
        <taxon>Eurotiomycetidae</taxon>
        <taxon>Eurotiales</taxon>
        <taxon>Aspergillaceae</taxon>
        <taxon>Penicillium</taxon>
    </lineage>
</organism>
<dbReference type="Pfam" id="PF08240">
    <property type="entry name" value="ADH_N"/>
    <property type="match status" value="1"/>
</dbReference>
<protein>
    <recommendedName>
        <fullName evidence="3">Enoyl reductase (ER) domain-containing protein</fullName>
    </recommendedName>
</protein>
<feature type="domain" description="Enoyl reductase (ER)" evidence="3">
    <location>
        <begin position="36"/>
        <end position="388"/>
    </location>
</feature>
<keyword evidence="2" id="KW-0560">Oxidoreductase</keyword>
<evidence type="ECO:0000259" key="3">
    <source>
        <dbReference type="SMART" id="SM00829"/>
    </source>
</evidence>
<dbReference type="InterPro" id="IPR036291">
    <property type="entry name" value="NAD(P)-bd_dom_sf"/>
</dbReference>
<dbReference type="PANTHER" id="PTHR45348:SF2">
    <property type="entry name" value="ZINC-TYPE ALCOHOL DEHYDROGENASE-LIKE PROTEIN C2E1P3.01"/>
    <property type="match status" value="1"/>
</dbReference>
<dbReference type="EMBL" id="CAJVPA010000185">
    <property type="protein sequence ID" value="CAG8379533.1"/>
    <property type="molecule type" value="Genomic_DNA"/>
</dbReference>
<comment type="similarity">
    <text evidence="1">Belongs to the zinc-containing alcohol dehydrogenase family.</text>
</comment>
<accession>A0A9W4JAV3</accession>
<dbReference type="GO" id="GO:0016651">
    <property type="term" value="F:oxidoreductase activity, acting on NAD(P)H"/>
    <property type="evidence" value="ECO:0007669"/>
    <property type="project" value="InterPro"/>
</dbReference>
<dbReference type="InterPro" id="IPR011032">
    <property type="entry name" value="GroES-like_sf"/>
</dbReference>
<proteinExistence type="inferred from homology"/>
<dbReference type="CDD" id="cd08249">
    <property type="entry name" value="enoyl_reductase_like"/>
    <property type="match status" value="1"/>
</dbReference>
<reference evidence="4" key="1">
    <citation type="submission" date="2021-07" db="EMBL/GenBank/DDBJ databases">
        <authorList>
            <person name="Branca A.L. A."/>
        </authorList>
    </citation>
    <scope>NUCLEOTIDE SEQUENCE</scope>
</reference>